<keyword evidence="8" id="KW-0067">ATP-binding</keyword>
<protein>
    <recommendedName>
        <fullName evidence="3">tRNA threonylcarbamoyladenosine biosynthesis protein TsaE</fullName>
    </recommendedName>
    <alternativeName>
        <fullName evidence="10">t(6)A37 threonylcarbamoyladenosine biosynthesis protein TsaE</fullName>
    </alternativeName>
</protein>
<reference evidence="11 12" key="1">
    <citation type="submission" date="2016-12" db="EMBL/GenBank/DDBJ databases">
        <title>Marinobacter lutaoensis whole genome sequencing.</title>
        <authorList>
            <person name="Verma A."/>
            <person name="Krishnamurthi S."/>
        </authorList>
    </citation>
    <scope>NUCLEOTIDE SEQUENCE [LARGE SCALE GENOMIC DNA]</scope>
    <source>
        <strain evidence="11 12">T5054</strain>
    </source>
</reference>
<dbReference type="AlphaFoldDB" id="A0A1V2DWL8"/>
<sequence length="173" mass="19288">MTIMGNERRLFLENEGETEQLGRELARRVADSGRGLTVFLDGDLGMGKTTLSRGIMRGLGHQGAVKSPTYTLVEPYEHLAPPTYHFDLYRLGDPEELEYMGIRDYFAGDNLCLIEWPERGQGLLPEPDLEIHLERRDHGRSVVIRARTDRGAHLMNELELVGPGHGPGHDGGG</sequence>
<dbReference type="GO" id="GO:0002949">
    <property type="term" value="P:tRNA threonylcarbamoyladenosine modification"/>
    <property type="evidence" value="ECO:0007669"/>
    <property type="project" value="InterPro"/>
</dbReference>
<dbReference type="InterPro" id="IPR027417">
    <property type="entry name" value="P-loop_NTPase"/>
</dbReference>
<evidence type="ECO:0000256" key="5">
    <source>
        <dbReference type="ARBA" id="ARBA00022694"/>
    </source>
</evidence>
<keyword evidence="6" id="KW-0479">Metal-binding</keyword>
<keyword evidence="4" id="KW-0963">Cytoplasm</keyword>
<keyword evidence="5" id="KW-0819">tRNA processing</keyword>
<evidence type="ECO:0000313" key="12">
    <source>
        <dbReference type="Proteomes" id="UP000189339"/>
    </source>
</evidence>
<evidence type="ECO:0000256" key="3">
    <source>
        <dbReference type="ARBA" id="ARBA00019010"/>
    </source>
</evidence>
<name>A0A1V2DWL8_9GAMM</name>
<evidence type="ECO:0000256" key="9">
    <source>
        <dbReference type="ARBA" id="ARBA00022842"/>
    </source>
</evidence>
<evidence type="ECO:0000256" key="7">
    <source>
        <dbReference type="ARBA" id="ARBA00022741"/>
    </source>
</evidence>
<comment type="subcellular location">
    <subcellularLocation>
        <location evidence="1">Cytoplasm</location>
    </subcellularLocation>
</comment>
<keyword evidence="9" id="KW-0460">Magnesium</keyword>
<organism evidence="11 12">
    <name type="scientific">Marinobacter lutaoensis</name>
    <dbReference type="NCBI Taxonomy" id="135739"/>
    <lineage>
        <taxon>Bacteria</taxon>
        <taxon>Pseudomonadati</taxon>
        <taxon>Pseudomonadota</taxon>
        <taxon>Gammaproteobacteria</taxon>
        <taxon>Pseudomonadales</taxon>
        <taxon>Marinobacteraceae</taxon>
        <taxon>Marinobacter</taxon>
    </lineage>
</organism>
<dbReference type="Proteomes" id="UP000189339">
    <property type="component" value="Unassembled WGS sequence"/>
</dbReference>
<evidence type="ECO:0000256" key="2">
    <source>
        <dbReference type="ARBA" id="ARBA00007599"/>
    </source>
</evidence>
<dbReference type="RefSeq" id="WP_076722433.1">
    <property type="nucleotide sequence ID" value="NZ_MSCW01000001.1"/>
</dbReference>
<comment type="caution">
    <text evidence="11">The sequence shown here is derived from an EMBL/GenBank/DDBJ whole genome shotgun (WGS) entry which is preliminary data.</text>
</comment>
<proteinExistence type="inferred from homology"/>
<dbReference type="EMBL" id="MSCW01000001">
    <property type="protein sequence ID" value="ONF44937.1"/>
    <property type="molecule type" value="Genomic_DNA"/>
</dbReference>
<evidence type="ECO:0000256" key="6">
    <source>
        <dbReference type="ARBA" id="ARBA00022723"/>
    </source>
</evidence>
<keyword evidence="11" id="KW-0808">Transferase</keyword>
<dbReference type="PANTHER" id="PTHR33540">
    <property type="entry name" value="TRNA THREONYLCARBAMOYLADENOSINE BIOSYNTHESIS PROTEIN TSAE"/>
    <property type="match status" value="1"/>
</dbReference>
<accession>A0A1V2DWL8</accession>
<dbReference type="GO" id="GO:0046872">
    <property type="term" value="F:metal ion binding"/>
    <property type="evidence" value="ECO:0007669"/>
    <property type="project" value="UniProtKB-KW"/>
</dbReference>
<evidence type="ECO:0000256" key="1">
    <source>
        <dbReference type="ARBA" id="ARBA00004496"/>
    </source>
</evidence>
<comment type="similarity">
    <text evidence="2">Belongs to the TsaE family.</text>
</comment>
<dbReference type="OrthoDB" id="9800307at2"/>
<dbReference type="STRING" id="135739.BTO32_00195"/>
<dbReference type="PANTHER" id="PTHR33540:SF2">
    <property type="entry name" value="TRNA THREONYLCARBAMOYLADENOSINE BIOSYNTHESIS PROTEIN TSAE"/>
    <property type="match status" value="1"/>
</dbReference>
<evidence type="ECO:0000256" key="8">
    <source>
        <dbReference type="ARBA" id="ARBA00022840"/>
    </source>
</evidence>
<keyword evidence="7" id="KW-0547">Nucleotide-binding</keyword>
<keyword evidence="12" id="KW-1185">Reference proteome</keyword>
<dbReference type="GO" id="GO:0005737">
    <property type="term" value="C:cytoplasm"/>
    <property type="evidence" value="ECO:0007669"/>
    <property type="project" value="UniProtKB-SubCell"/>
</dbReference>
<dbReference type="SUPFAM" id="SSF52540">
    <property type="entry name" value="P-loop containing nucleoside triphosphate hydrolases"/>
    <property type="match status" value="1"/>
</dbReference>
<dbReference type="GO" id="GO:0005524">
    <property type="term" value="F:ATP binding"/>
    <property type="evidence" value="ECO:0007669"/>
    <property type="project" value="UniProtKB-KW"/>
</dbReference>
<gene>
    <name evidence="11" type="ORF">BTO32_00195</name>
</gene>
<evidence type="ECO:0000256" key="10">
    <source>
        <dbReference type="ARBA" id="ARBA00032441"/>
    </source>
</evidence>
<dbReference type="InterPro" id="IPR003442">
    <property type="entry name" value="T6A_TsaE"/>
</dbReference>
<dbReference type="NCBIfam" id="TIGR00150">
    <property type="entry name" value="T6A_YjeE"/>
    <property type="match status" value="1"/>
</dbReference>
<dbReference type="Pfam" id="PF02367">
    <property type="entry name" value="TsaE"/>
    <property type="match status" value="1"/>
</dbReference>
<evidence type="ECO:0000313" key="11">
    <source>
        <dbReference type="EMBL" id="ONF44937.1"/>
    </source>
</evidence>
<evidence type="ECO:0000256" key="4">
    <source>
        <dbReference type="ARBA" id="ARBA00022490"/>
    </source>
</evidence>
<dbReference type="GO" id="GO:0016740">
    <property type="term" value="F:transferase activity"/>
    <property type="evidence" value="ECO:0007669"/>
    <property type="project" value="UniProtKB-KW"/>
</dbReference>
<dbReference type="Gene3D" id="3.40.50.300">
    <property type="entry name" value="P-loop containing nucleotide triphosphate hydrolases"/>
    <property type="match status" value="1"/>
</dbReference>